<accession>A0A9D1WQE7</accession>
<gene>
    <name evidence="1" type="ORF">H9736_03445</name>
</gene>
<evidence type="ECO:0000313" key="1">
    <source>
        <dbReference type="EMBL" id="HIX65282.1"/>
    </source>
</evidence>
<sequence length="265" mass="27341">MLVLIKGAGDLATGVAHRLHQCGFPVVMTEIPQPTTVRCTVAFSTVVYQGQATVEGVTARRADTPAAIRAVLGRGEIPVAVDPGAKLVELLAPTAVIDGVIAKRNLGTAITDAPVVIALGPGFCAGEDCHAVVETKRGHYLGSVLYTGRAIPNTGVPGVIEGVGAERVIRACGEGSWQPVVQIRQLVQAGELVATVDGQPVRAAISGVVRGLLPQGTPVHRGMKAGDIDPRGIPAYCDTISDKARAIAGGALEALLHLLRERGIV</sequence>
<dbReference type="Proteomes" id="UP000886800">
    <property type="component" value="Unassembled WGS sequence"/>
</dbReference>
<proteinExistence type="predicted"/>
<protein>
    <submittedName>
        <fullName evidence="1">EF2563 family selenium-dependent molybdenum hydroxylase system protein</fullName>
    </submittedName>
</protein>
<dbReference type="EMBL" id="DXES01000071">
    <property type="protein sequence ID" value="HIX65282.1"/>
    <property type="molecule type" value="Genomic_DNA"/>
</dbReference>
<dbReference type="AlphaFoldDB" id="A0A9D1WQE7"/>
<reference evidence="1" key="1">
    <citation type="journal article" date="2021" name="PeerJ">
        <title>Extensive microbial diversity within the chicken gut microbiome revealed by metagenomics and culture.</title>
        <authorList>
            <person name="Gilroy R."/>
            <person name="Ravi A."/>
            <person name="Getino M."/>
            <person name="Pursley I."/>
            <person name="Horton D.L."/>
            <person name="Alikhan N.F."/>
            <person name="Baker D."/>
            <person name="Gharbi K."/>
            <person name="Hall N."/>
            <person name="Watson M."/>
            <person name="Adriaenssens E.M."/>
            <person name="Foster-Nyarko E."/>
            <person name="Jarju S."/>
            <person name="Secka A."/>
            <person name="Antonio M."/>
            <person name="Oren A."/>
            <person name="Chaudhuri R.R."/>
            <person name="La Ragione R."/>
            <person name="Hildebrand F."/>
            <person name="Pallen M.J."/>
        </authorList>
    </citation>
    <scope>NUCLEOTIDE SEQUENCE</scope>
    <source>
        <strain evidence="1">CHK188-5543</strain>
    </source>
</reference>
<reference evidence="1" key="2">
    <citation type="submission" date="2021-04" db="EMBL/GenBank/DDBJ databases">
        <authorList>
            <person name="Gilroy R."/>
        </authorList>
    </citation>
    <scope>NUCLEOTIDE SEQUENCE</scope>
    <source>
        <strain evidence="1">CHK188-5543</strain>
    </source>
</reference>
<comment type="caution">
    <text evidence="1">The sequence shown here is derived from an EMBL/GenBank/DDBJ whole genome shotgun (WGS) entry which is preliminary data.</text>
</comment>
<dbReference type="InterPro" id="IPR017695">
    <property type="entry name" value="Se-dep_Mo_hydrolase_YqeB"/>
</dbReference>
<organism evidence="1 2">
    <name type="scientific">Candidatus Anaerotruncus excrementipullorum</name>
    <dbReference type="NCBI Taxonomy" id="2838465"/>
    <lineage>
        <taxon>Bacteria</taxon>
        <taxon>Bacillati</taxon>
        <taxon>Bacillota</taxon>
        <taxon>Clostridia</taxon>
        <taxon>Eubacteriales</taxon>
        <taxon>Oscillospiraceae</taxon>
        <taxon>Anaerotruncus</taxon>
    </lineage>
</organism>
<name>A0A9D1WQE7_9FIRM</name>
<evidence type="ECO:0000313" key="2">
    <source>
        <dbReference type="Proteomes" id="UP000886800"/>
    </source>
</evidence>
<dbReference type="NCBIfam" id="TIGR03309">
    <property type="entry name" value="matur_yqeB"/>
    <property type="match status" value="1"/>
</dbReference>